<evidence type="ECO:0000313" key="2">
    <source>
        <dbReference type="EMBL" id="KAG2183616.1"/>
    </source>
</evidence>
<name>A0A8H7Q2S4_MORIS</name>
<feature type="region of interest" description="Disordered" evidence="1">
    <location>
        <begin position="1"/>
        <end position="107"/>
    </location>
</feature>
<comment type="caution">
    <text evidence="2">The sequence shown here is derived from an EMBL/GenBank/DDBJ whole genome shotgun (WGS) entry which is preliminary data.</text>
</comment>
<protein>
    <submittedName>
        <fullName evidence="2">Uncharacterized protein</fullName>
    </submittedName>
</protein>
<feature type="compositionally biased region" description="Low complexity" evidence="1">
    <location>
        <begin position="8"/>
        <end position="25"/>
    </location>
</feature>
<feature type="compositionally biased region" description="Low complexity" evidence="1">
    <location>
        <begin position="36"/>
        <end position="52"/>
    </location>
</feature>
<evidence type="ECO:0000313" key="3">
    <source>
        <dbReference type="Proteomes" id="UP000654370"/>
    </source>
</evidence>
<proteinExistence type="predicted"/>
<dbReference type="Proteomes" id="UP000654370">
    <property type="component" value="Unassembled WGS sequence"/>
</dbReference>
<organism evidence="2 3">
    <name type="scientific">Mortierella isabellina</name>
    <name type="common">Filamentous fungus</name>
    <name type="synonym">Umbelopsis isabellina</name>
    <dbReference type="NCBI Taxonomy" id="91625"/>
    <lineage>
        <taxon>Eukaryota</taxon>
        <taxon>Fungi</taxon>
        <taxon>Fungi incertae sedis</taxon>
        <taxon>Mucoromycota</taxon>
        <taxon>Mucoromycotina</taxon>
        <taxon>Umbelopsidomycetes</taxon>
        <taxon>Umbelopsidales</taxon>
        <taxon>Umbelopsidaceae</taxon>
        <taxon>Umbelopsis</taxon>
    </lineage>
</organism>
<feature type="compositionally biased region" description="Polar residues" evidence="1">
    <location>
        <begin position="73"/>
        <end position="83"/>
    </location>
</feature>
<feature type="compositionally biased region" description="Pro residues" evidence="1">
    <location>
        <begin position="53"/>
        <end position="68"/>
    </location>
</feature>
<sequence>MSNQESYPHNAPVQQQQPAQIPHNQDTFVPMNLSNQQPTPVQAPPTSTTSVPAPAPGFAPASNIPPQPMQAMPDTSNPYNYPQNPYGDGSTPGYGNTPATASHAAPLHNDTDPQFKKMTSSWSYATGLMQEQLGSIIGNDDWTSSGRAAKEKANQEWSEADNLRKSGVPSRIGGEYESIMGTIMQKVGYVAGDPEMEAKAALRAKQGREEVARSSGHT</sequence>
<dbReference type="EMBL" id="JAEPQZ010000003">
    <property type="protein sequence ID" value="KAG2183616.1"/>
    <property type="molecule type" value="Genomic_DNA"/>
</dbReference>
<dbReference type="AlphaFoldDB" id="A0A8H7Q2S4"/>
<dbReference type="OrthoDB" id="9999611at2759"/>
<evidence type="ECO:0000256" key="1">
    <source>
        <dbReference type="SAM" id="MobiDB-lite"/>
    </source>
</evidence>
<gene>
    <name evidence="2" type="ORF">INT43_006624</name>
</gene>
<accession>A0A8H7Q2S4</accession>
<reference evidence="2" key="1">
    <citation type="submission" date="2020-12" db="EMBL/GenBank/DDBJ databases">
        <title>Metabolic potential, ecology and presence of endohyphal bacteria is reflected in genomic diversity of Mucoromycotina.</title>
        <authorList>
            <person name="Muszewska A."/>
            <person name="Okrasinska A."/>
            <person name="Steczkiewicz K."/>
            <person name="Drgas O."/>
            <person name="Orlowska M."/>
            <person name="Perlinska-Lenart U."/>
            <person name="Aleksandrzak-Piekarczyk T."/>
            <person name="Szatraj K."/>
            <person name="Zielenkiewicz U."/>
            <person name="Pilsyk S."/>
            <person name="Malc E."/>
            <person name="Mieczkowski P."/>
            <person name="Kruszewska J.S."/>
            <person name="Biernat P."/>
            <person name="Pawlowska J."/>
        </authorList>
    </citation>
    <scope>NUCLEOTIDE SEQUENCE</scope>
    <source>
        <strain evidence="2">WA0000067209</strain>
    </source>
</reference>
<keyword evidence="3" id="KW-1185">Reference proteome</keyword>